<reference evidence="4" key="1">
    <citation type="submission" date="2025-08" db="UniProtKB">
        <authorList>
            <consortium name="Ensembl"/>
        </authorList>
    </citation>
    <scope>IDENTIFICATION</scope>
</reference>
<dbReference type="AlphaFoldDB" id="A0A671RIF7"/>
<dbReference type="SMART" id="SM00276">
    <property type="entry name" value="GLECT"/>
    <property type="match status" value="1"/>
</dbReference>
<sequence length="152" mass="17962">KKKKKTLFSFGQMICSLQRMCFSLSSRFEINFLCDRDDRIAFHLNPRFTESDIICNSYMANHWGQEERCSSFPLGIEEPFQIEIYSDNDNFHVYIDETKVMQYKHRVEDLKTITKVQVTRVQVPLRTRCGGEDLGEMGYTHTNKYTSLIHMI</sequence>
<dbReference type="PANTHER" id="PTHR11346">
    <property type="entry name" value="GALECTIN"/>
    <property type="match status" value="1"/>
</dbReference>
<name>A0A671RIF7_9TELE</name>
<keyword evidence="1 2" id="KW-0430">Lectin</keyword>
<keyword evidence="5" id="KW-1185">Reference proteome</keyword>
<accession>A0A671RIF7</accession>
<evidence type="ECO:0000313" key="4">
    <source>
        <dbReference type="Ensembl" id="ENSSANP00000083084.1"/>
    </source>
</evidence>
<protein>
    <recommendedName>
        <fullName evidence="2">Galectin</fullName>
    </recommendedName>
</protein>
<dbReference type="InterPro" id="IPR044156">
    <property type="entry name" value="Galectin-like"/>
</dbReference>
<dbReference type="FunFam" id="2.60.120.200:FF:000021">
    <property type="entry name" value="Galectin"/>
    <property type="match status" value="1"/>
</dbReference>
<evidence type="ECO:0000259" key="3">
    <source>
        <dbReference type="PROSITE" id="PS51304"/>
    </source>
</evidence>
<evidence type="ECO:0000256" key="2">
    <source>
        <dbReference type="RuleBase" id="RU102079"/>
    </source>
</evidence>
<organism evidence="4 5">
    <name type="scientific">Sinocyclocheilus anshuiensis</name>
    <dbReference type="NCBI Taxonomy" id="1608454"/>
    <lineage>
        <taxon>Eukaryota</taxon>
        <taxon>Metazoa</taxon>
        <taxon>Chordata</taxon>
        <taxon>Craniata</taxon>
        <taxon>Vertebrata</taxon>
        <taxon>Euteleostomi</taxon>
        <taxon>Actinopterygii</taxon>
        <taxon>Neopterygii</taxon>
        <taxon>Teleostei</taxon>
        <taxon>Ostariophysi</taxon>
        <taxon>Cypriniformes</taxon>
        <taxon>Cyprinidae</taxon>
        <taxon>Cyprininae</taxon>
        <taxon>Sinocyclocheilus</taxon>
    </lineage>
</organism>
<evidence type="ECO:0000313" key="5">
    <source>
        <dbReference type="Proteomes" id="UP000472260"/>
    </source>
</evidence>
<dbReference type="Pfam" id="PF00337">
    <property type="entry name" value="Gal-bind_lectin"/>
    <property type="match status" value="1"/>
</dbReference>
<dbReference type="CDD" id="cd00070">
    <property type="entry name" value="GLECT"/>
    <property type="match status" value="1"/>
</dbReference>
<dbReference type="GO" id="GO:0030246">
    <property type="term" value="F:carbohydrate binding"/>
    <property type="evidence" value="ECO:0007669"/>
    <property type="project" value="UniProtKB-UniRule"/>
</dbReference>
<dbReference type="Gene3D" id="2.60.120.200">
    <property type="match status" value="1"/>
</dbReference>
<reference evidence="4" key="2">
    <citation type="submission" date="2025-09" db="UniProtKB">
        <authorList>
            <consortium name="Ensembl"/>
        </authorList>
    </citation>
    <scope>IDENTIFICATION</scope>
</reference>
<dbReference type="Proteomes" id="UP000472260">
    <property type="component" value="Unassembled WGS sequence"/>
</dbReference>
<dbReference type="PANTHER" id="PTHR11346:SF21">
    <property type="entry name" value="GRIFIN"/>
    <property type="match status" value="1"/>
</dbReference>
<dbReference type="InterPro" id="IPR001079">
    <property type="entry name" value="Galectin_CRD"/>
</dbReference>
<feature type="domain" description="Galectin" evidence="3">
    <location>
        <begin position="1"/>
        <end position="126"/>
    </location>
</feature>
<dbReference type="Ensembl" id="ENSSANT00000088296.1">
    <property type="protein sequence ID" value="ENSSANP00000083084.1"/>
    <property type="gene ID" value="ENSSANG00000041219.1"/>
</dbReference>
<evidence type="ECO:0000256" key="1">
    <source>
        <dbReference type="ARBA" id="ARBA00022734"/>
    </source>
</evidence>
<dbReference type="InterPro" id="IPR013320">
    <property type="entry name" value="ConA-like_dom_sf"/>
</dbReference>
<dbReference type="SUPFAM" id="SSF49899">
    <property type="entry name" value="Concanavalin A-like lectins/glucanases"/>
    <property type="match status" value="1"/>
</dbReference>
<proteinExistence type="predicted"/>
<dbReference type="PROSITE" id="PS51304">
    <property type="entry name" value="GALECTIN"/>
    <property type="match status" value="1"/>
</dbReference>
<dbReference type="SMART" id="SM00908">
    <property type="entry name" value="Gal-bind_lectin"/>
    <property type="match status" value="1"/>
</dbReference>